<accession>A0A9W6LRW1</accession>
<dbReference type="Proteomes" id="UP001144323">
    <property type="component" value="Unassembled WGS sequence"/>
</dbReference>
<dbReference type="PANTHER" id="PTHR43591">
    <property type="entry name" value="METHYLTRANSFERASE"/>
    <property type="match status" value="1"/>
</dbReference>
<comment type="caution">
    <text evidence="2">The sequence shown here is derived from an EMBL/GenBank/DDBJ whole genome shotgun (WGS) entry which is preliminary data.</text>
</comment>
<reference evidence="2" key="1">
    <citation type="journal article" date="2023" name="Int. J. Syst. Evol. Microbiol.">
        <title>Methylocystis iwaonis sp. nov., a type II methane-oxidizing bacterium from surface soil of a rice paddy field in Japan, and emended description of the genus Methylocystis (ex Whittenbury et al. 1970) Bowman et al. 1993.</title>
        <authorList>
            <person name="Kaise H."/>
            <person name="Sawadogo J.B."/>
            <person name="Alam M.S."/>
            <person name="Ueno C."/>
            <person name="Dianou D."/>
            <person name="Shinjo R."/>
            <person name="Asakawa S."/>
        </authorList>
    </citation>
    <scope>NUCLEOTIDE SEQUENCE</scope>
    <source>
        <strain evidence="2">LMG27198</strain>
    </source>
</reference>
<dbReference type="InterPro" id="IPR029063">
    <property type="entry name" value="SAM-dependent_MTases_sf"/>
</dbReference>
<dbReference type="GO" id="GO:0008168">
    <property type="term" value="F:methyltransferase activity"/>
    <property type="evidence" value="ECO:0007669"/>
    <property type="project" value="TreeGrafter"/>
</dbReference>
<dbReference type="Gene3D" id="3.40.50.150">
    <property type="entry name" value="Vaccinia Virus protein VP39"/>
    <property type="match status" value="1"/>
</dbReference>
<proteinExistence type="predicted"/>
<dbReference type="Pfam" id="PF13649">
    <property type="entry name" value="Methyltransf_25"/>
    <property type="match status" value="1"/>
</dbReference>
<dbReference type="RefSeq" id="WP_281802076.1">
    <property type="nucleotide sequence ID" value="NZ_BSEC01000001.1"/>
</dbReference>
<sequence>MSARHQEILKDNLFTGKIGAEYEFLRLMCPNHTVLAKRVGETVAEWKPGVALKGVEVGCGTGISTLALLAARDDLSLVAIDSAAKMIDQARASLADYVTAGRVDFRESDALEALKALPTASVDVVASNYAIHNFTQDYRAQALAEIYRVLVRGGLFVNGDRYAIDDRATHLADTQAMVRQWFRLFRELDRLDLLEDWIVHLYSDESPEHIMYYQPSLTQLAAIGFAPVTVDFREGVDTLLKAVKA</sequence>
<dbReference type="SUPFAM" id="SSF53335">
    <property type="entry name" value="S-adenosyl-L-methionine-dependent methyltransferases"/>
    <property type="match status" value="1"/>
</dbReference>
<evidence type="ECO:0000313" key="2">
    <source>
        <dbReference type="EMBL" id="GLI92709.1"/>
    </source>
</evidence>
<evidence type="ECO:0000313" key="3">
    <source>
        <dbReference type="Proteomes" id="UP001144323"/>
    </source>
</evidence>
<protein>
    <recommendedName>
        <fullName evidence="1">Methyltransferase domain-containing protein</fullName>
    </recommendedName>
</protein>
<dbReference type="CDD" id="cd02440">
    <property type="entry name" value="AdoMet_MTases"/>
    <property type="match status" value="1"/>
</dbReference>
<evidence type="ECO:0000259" key="1">
    <source>
        <dbReference type="Pfam" id="PF13649"/>
    </source>
</evidence>
<organism evidence="2 3">
    <name type="scientific">Methylocystis echinoides</name>
    <dbReference type="NCBI Taxonomy" id="29468"/>
    <lineage>
        <taxon>Bacteria</taxon>
        <taxon>Pseudomonadati</taxon>
        <taxon>Pseudomonadota</taxon>
        <taxon>Alphaproteobacteria</taxon>
        <taxon>Hyphomicrobiales</taxon>
        <taxon>Methylocystaceae</taxon>
        <taxon>Methylocystis</taxon>
    </lineage>
</organism>
<keyword evidence="3" id="KW-1185">Reference proteome</keyword>
<name>A0A9W6LRW1_9HYPH</name>
<dbReference type="AlphaFoldDB" id="A0A9W6LRW1"/>
<feature type="domain" description="Methyltransferase" evidence="1">
    <location>
        <begin position="56"/>
        <end position="154"/>
    </location>
</feature>
<gene>
    <name evidence="2" type="ORF">LMG27198_17010</name>
</gene>
<dbReference type="PANTHER" id="PTHR43591:SF24">
    <property type="entry name" value="2-METHOXY-6-POLYPRENYL-1,4-BENZOQUINOL METHYLASE, MITOCHONDRIAL"/>
    <property type="match status" value="1"/>
</dbReference>
<dbReference type="EMBL" id="BSEC01000001">
    <property type="protein sequence ID" value="GLI92709.1"/>
    <property type="molecule type" value="Genomic_DNA"/>
</dbReference>
<dbReference type="InterPro" id="IPR041698">
    <property type="entry name" value="Methyltransf_25"/>
</dbReference>